<gene>
    <name evidence="3" type="ORF">IHE55_06290</name>
</gene>
<proteinExistence type="predicted"/>
<keyword evidence="4" id="KW-1185">Reference proteome</keyword>
<evidence type="ECO:0000313" key="4">
    <source>
        <dbReference type="Proteomes" id="UP000807371"/>
    </source>
</evidence>
<keyword evidence="2" id="KW-0812">Transmembrane</keyword>
<evidence type="ECO:0008006" key="5">
    <source>
        <dbReference type="Google" id="ProtNLM"/>
    </source>
</evidence>
<evidence type="ECO:0000256" key="1">
    <source>
        <dbReference type="SAM" id="MobiDB-lite"/>
    </source>
</evidence>
<feature type="compositionally biased region" description="Low complexity" evidence="1">
    <location>
        <begin position="46"/>
        <end position="55"/>
    </location>
</feature>
<feature type="transmembrane region" description="Helical" evidence="2">
    <location>
        <begin position="168"/>
        <end position="187"/>
    </location>
</feature>
<keyword evidence="2" id="KW-0472">Membrane</keyword>
<sequence>MAGRDGGPAGARDDDAAFAEIVAAYGAEPADPPGVKPWPDAEDVAGEAPAASAARTAHRDTDGADGAGGPGGPGGEDAGETAGPAAPDRPLGGFIVYAPGVGPGAGPRDWTPEEPSDDDFEPGDEGHFVPPDPPLPHADTTARFAWIAVIGGPLLLLIVVLLRQEMTWWISTLGVGGFLGGFATLVMRMRPGDDEEDDDPGRGAVV</sequence>
<name>A0ABS0NGW0_9ACTN</name>
<dbReference type="Proteomes" id="UP000807371">
    <property type="component" value="Unassembled WGS sequence"/>
</dbReference>
<accession>A0ABS0NGW0</accession>
<comment type="caution">
    <text evidence="3">The sequence shown here is derived from an EMBL/GenBank/DDBJ whole genome shotgun (WGS) entry which is preliminary data.</text>
</comment>
<keyword evidence="2" id="KW-1133">Transmembrane helix</keyword>
<evidence type="ECO:0000256" key="2">
    <source>
        <dbReference type="SAM" id="Phobius"/>
    </source>
</evidence>
<reference evidence="3 4" key="1">
    <citation type="submission" date="2020-09" db="EMBL/GenBank/DDBJ databases">
        <title>Biosynthesis of the nuclear factor of activated T cells inhibitor NFAT-133 and its congeners in Streptomyces pactum.</title>
        <authorList>
            <person name="Zhou W."/>
            <person name="Posri P."/>
            <person name="Abugrain M.E."/>
            <person name="Weisberg A.J."/>
            <person name="Chang J.H."/>
            <person name="Mahmud T."/>
        </authorList>
    </citation>
    <scope>NUCLEOTIDE SEQUENCE [LARGE SCALE GENOMIC DNA]</scope>
    <source>
        <strain evidence="3 4">ATCC 27456</strain>
    </source>
</reference>
<dbReference type="EMBL" id="JACYXC010000001">
    <property type="protein sequence ID" value="MBH5334433.1"/>
    <property type="molecule type" value="Genomic_DNA"/>
</dbReference>
<dbReference type="RefSeq" id="WP_197988131.1">
    <property type="nucleotide sequence ID" value="NZ_JACYXC010000001.1"/>
</dbReference>
<evidence type="ECO:0000313" key="3">
    <source>
        <dbReference type="EMBL" id="MBH5334433.1"/>
    </source>
</evidence>
<feature type="compositionally biased region" description="Acidic residues" evidence="1">
    <location>
        <begin position="112"/>
        <end position="123"/>
    </location>
</feature>
<feature type="compositionally biased region" description="Gly residues" evidence="1">
    <location>
        <begin position="65"/>
        <end position="76"/>
    </location>
</feature>
<protein>
    <recommendedName>
        <fullName evidence="5">DUF2530 domain-containing protein</fullName>
    </recommendedName>
</protein>
<feature type="region of interest" description="Disordered" evidence="1">
    <location>
        <begin position="22"/>
        <end position="125"/>
    </location>
</feature>
<feature type="transmembrane region" description="Helical" evidence="2">
    <location>
        <begin position="144"/>
        <end position="162"/>
    </location>
</feature>
<organism evidence="3 4">
    <name type="scientific">Streptomyces pactum</name>
    <dbReference type="NCBI Taxonomy" id="68249"/>
    <lineage>
        <taxon>Bacteria</taxon>
        <taxon>Bacillati</taxon>
        <taxon>Actinomycetota</taxon>
        <taxon>Actinomycetes</taxon>
        <taxon>Kitasatosporales</taxon>
        <taxon>Streptomycetaceae</taxon>
        <taxon>Streptomyces</taxon>
    </lineage>
</organism>